<dbReference type="AlphaFoldDB" id="A0A1B7T882"/>
<evidence type="ECO:0000256" key="1">
    <source>
        <dbReference type="SAM" id="MobiDB-lite"/>
    </source>
</evidence>
<dbReference type="EMBL" id="LXPE01000336">
    <property type="protein sequence ID" value="OBA24925.1"/>
    <property type="molecule type" value="Genomic_DNA"/>
</dbReference>
<gene>
    <name evidence="2" type="ORF">HANVADRAFT_95314</name>
</gene>
<feature type="region of interest" description="Disordered" evidence="1">
    <location>
        <begin position="452"/>
        <end position="485"/>
    </location>
</feature>
<accession>A0A1B7T882</accession>
<sequence length="485" mass="57650">MNNFNKSSTLSSTPLPIVTNIEKTNTTNYLCFKFKVIKVYEQIKSDTSLILEDNNTNNDIDNNFIYIYNPEMELLNIPLSDFKINDYLILNDFFVWENKLATNQILISKRAIYKMKNFEDFFWLVDHIKHLIITRSEYLNFKEMIILNDDDNNNNITVAFKLIEFDTETKAFLYKMTDYFFQKKELSFDYIKNFGGLKILMQSFWNKTEQKKTISNEYLLTTNKFLKLKKIDINPPNIDTEAFDFKVYNECKYNTISLPFTPSDSDSGYTKPIPLQVYELMGWLSFNSYIHGHLLRIKSKKLYNKEGENKSIFEYYIEQGYKYITNKRESTEITDFYTEIIREDDKTLVDRLNSISNMNICYKDVVEGRLKKFTTDNTLVSSTLDNKEKDLYNLKLGNFFNFEFTEPNKFLKLNDKNINFASGFIDSRDNDITDDESNSYYHITGNEIYIRSNTYDIEEEEEDDEEEEEDSSDVFEEDDYYNNLD</sequence>
<name>A0A1B7T882_9ASCO</name>
<dbReference type="Proteomes" id="UP000092321">
    <property type="component" value="Unassembled WGS sequence"/>
</dbReference>
<evidence type="ECO:0000313" key="2">
    <source>
        <dbReference type="EMBL" id="OBA24925.1"/>
    </source>
</evidence>
<proteinExistence type="predicted"/>
<protein>
    <submittedName>
        <fullName evidence="2">Uncharacterized protein</fullName>
    </submittedName>
</protein>
<evidence type="ECO:0000313" key="3">
    <source>
        <dbReference type="Proteomes" id="UP000092321"/>
    </source>
</evidence>
<organism evidence="2 3">
    <name type="scientific">Hanseniaspora valbyensis NRRL Y-1626</name>
    <dbReference type="NCBI Taxonomy" id="766949"/>
    <lineage>
        <taxon>Eukaryota</taxon>
        <taxon>Fungi</taxon>
        <taxon>Dikarya</taxon>
        <taxon>Ascomycota</taxon>
        <taxon>Saccharomycotina</taxon>
        <taxon>Saccharomycetes</taxon>
        <taxon>Saccharomycodales</taxon>
        <taxon>Saccharomycodaceae</taxon>
        <taxon>Hanseniaspora</taxon>
    </lineage>
</organism>
<reference evidence="3" key="1">
    <citation type="journal article" date="2016" name="Proc. Natl. Acad. Sci. U.S.A.">
        <title>Comparative genomics of biotechnologically important yeasts.</title>
        <authorList>
            <person name="Riley R."/>
            <person name="Haridas S."/>
            <person name="Wolfe K.H."/>
            <person name="Lopes M.R."/>
            <person name="Hittinger C.T."/>
            <person name="Goeker M."/>
            <person name="Salamov A.A."/>
            <person name="Wisecaver J.H."/>
            <person name="Long T.M."/>
            <person name="Calvey C.H."/>
            <person name="Aerts A.L."/>
            <person name="Barry K.W."/>
            <person name="Choi C."/>
            <person name="Clum A."/>
            <person name="Coughlan A.Y."/>
            <person name="Deshpande S."/>
            <person name="Douglass A.P."/>
            <person name="Hanson S.J."/>
            <person name="Klenk H.-P."/>
            <person name="LaButti K.M."/>
            <person name="Lapidus A."/>
            <person name="Lindquist E.A."/>
            <person name="Lipzen A.M."/>
            <person name="Meier-Kolthoff J.P."/>
            <person name="Ohm R.A."/>
            <person name="Otillar R.P."/>
            <person name="Pangilinan J.L."/>
            <person name="Peng Y."/>
            <person name="Rokas A."/>
            <person name="Rosa C.A."/>
            <person name="Scheuner C."/>
            <person name="Sibirny A.A."/>
            <person name="Slot J.C."/>
            <person name="Stielow J.B."/>
            <person name="Sun H."/>
            <person name="Kurtzman C.P."/>
            <person name="Blackwell M."/>
            <person name="Grigoriev I.V."/>
            <person name="Jeffries T.W."/>
        </authorList>
    </citation>
    <scope>NUCLEOTIDE SEQUENCE [LARGE SCALE GENOMIC DNA]</scope>
    <source>
        <strain evidence="3">NRRL Y-1626</strain>
    </source>
</reference>
<feature type="non-terminal residue" evidence="2">
    <location>
        <position position="485"/>
    </location>
</feature>
<comment type="caution">
    <text evidence="2">The sequence shown here is derived from an EMBL/GenBank/DDBJ whole genome shotgun (WGS) entry which is preliminary data.</text>
</comment>
<feature type="compositionally biased region" description="Acidic residues" evidence="1">
    <location>
        <begin position="456"/>
        <end position="485"/>
    </location>
</feature>
<keyword evidence="3" id="KW-1185">Reference proteome</keyword>